<proteinExistence type="inferred from homology"/>
<dbReference type="SUPFAM" id="SSF103481">
    <property type="entry name" value="Multidrug resistance efflux transporter EmrE"/>
    <property type="match status" value="1"/>
</dbReference>
<gene>
    <name evidence="10" type="ORF">Nstercoris_00734</name>
</gene>
<evidence type="ECO:0000256" key="9">
    <source>
        <dbReference type="SAM" id="Phobius"/>
    </source>
</evidence>
<feature type="transmembrane region" description="Helical" evidence="9">
    <location>
        <begin position="84"/>
        <end position="103"/>
    </location>
</feature>
<keyword evidence="6 9" id="KW-0472">Membrane</keyword>
<keyword evidence="3" id="KW-1003">Cell membrane</keyword>
<dbReference type="AlphaFoldDB" id="A0A4Y1YL03"/>
<evidence type="ECO:0000313" key="11">
    <source>
        <dbReference type="Proteomes" id="UP000316473"/>
    </source>
</evidence>
<dbReference type="GO" id="GO:0005886">
    <property type="term" value="C:plasma membrane"/>
    <property type="evidence" value="ECO:0007669"/>
    <property type="project" value="UniProtKB-SubCell"/>
</dbReference>
<dbReference type="GO" id="GO:0015220">
    <property type="term" value="F:choline transmembrane transporter activity"/>
    <property type="evidence" value="ECO:0007669"/>
    <property type="project" value="TreeGrafter"/>
</dbReference>
<dbReference type="PANTHER" id="PTHR30561">
    <property type="entry name" value="SMR FAMILY PROTON-DEPENDENT DRUG EFFLUX TRANSPORTER SUGE"/>
    <property type="match status" value="1"/>
</dbReference>
<keyword evidence="2" id="KW-0813">Transport</keyword>
<dbReference type="GO" id="GO:1990961">
    <property type="term" value="P:xenobiotic detoxification by transmembrane export across the plasma membrane"/>
    <property type="evidence" value="ECO:0007669"/>
    <property type="project" value="UniProtKB-ARBA"/>
</dbReference>
<evidence type="ECO:0000256" key="3">
    <source>
        <dbReference type="ARBA" id="ARBA00022475"/>
    </source>
</evidence>
<organism evidence="10 11">
    <name type="scientific">Nitrosomonas stercoris</name>
    <dbReference type="NCBI Taxonomy" id="1444684"/>
    <lineage>
        <taxon>Bacteria</taxon>
        <taxon>Pseudomonadati</taxon>
        <taxon>Pseudomonadota</taxon>
        <taxon>Betaproteobacteria</taxon>
        <taxon>Nitrosomonadales</taxon>
        <taxon>Nitrosomonadaceae</taxon>
        <taxon>Nitrosomonas</taxon>
    </lineage>
</organism>
<dbReference type="GO" id="GO:0031460">
    <property type="term" value="P:glycine betaine transport"/>
    <property type="evidence" value="ECO:0007669"/>
    <property type="project" value="TreeGrafter"/>
</dbReference>
<feature type="transmembrane region" description="Helical" evidence="9">
    <location>
        <begin position="57"/>
        <end position="78"/>
    </location>
</feature>
<comment type="similarity">
    <text evidence="7 8">Belongs to the drug/metabolite transporter (DMT) superfamily. Small multidrug resistance (SMR) (TC 2.A.7.1) family.</text>
</comment>
<dbReference type="Proteomes" id="UP000316473">
    <property type="component" value="Chromosome"/>
</dbReference>
<dbReference type="FunFam" id="1.10.3730.20:FF:000001">
    <property type="entry name" value="Quaternary ammonium compound resistance transporter SugE"/>
    <property type="match status" value="1"/>
</dbReference>
<evidence type="ECO:0000256" key="1">
    <source>
        <dbReference type="ARBA" id="ARBA00004651"/>
    </source>
</evidence>
<dbReference type="InterPro" id="IPR037185">
    <property type="entry name" value="EmrE-like"/>
</dbReference>
<dbReference type="Pfam" id="PF00893">
    <property type="entry name" value="Multi_Drug_Res"/>
    <property type="match status" value="1"/>
</dbReference>
<name>A0A4Y1YL03_9PROT</name>
<evidence type="ECO:0000256" key="4">
    <source>
        <dbReference type="ARBA" id="ARBA00022692"/>
    </source>
</evidence>
<protein>
    <submittedName>
        <fullName evidence="10">Multidrug transporter EmrE</fullName>
    </submittedName>
</protein>
<evidence type="ECO:0000313" key="10">
    <source>
        <dbReference type="EMBL" id="BBL34498.1"/>
    </source>
</evidence>
<evidence type="ECO:0000256" key="2">
    <source>
        <dbReference type="ARBA" id="ARBA00022448"/>
    </source>
</evidence>
<evidence type="ECO:0000256" key="6">
    <source>
        <dbReference type="ARBA" id="ARBA00023136"/>
    </source>
</evidence>
<evidence type="ECO:0000256" key="7">
    <source>
        <dbReference type="ARBA" id="ARBA00038032"/>
    </source>
</evidence>
<keyword evidence="4 8" id="KW-0812">Transmembrane</keyword>
<comment type="subcellular location">
    <subcellularLocation>
        <location evidence="1 8">Cell membrane</location>
        <topology evidence="1 8">Multi-pass membrane protein</topology>
    </subcellularLocation>
</comment>
<dbReference type="InterPro" id="IPR000390">
    <property type="entry name" value="Small_drug/metabolite_transptr"/>
</dbReference>
<dbReference type="GO" id="GO:0015297">
    <property type="term" value="F:antiporter activity"/>
    <property type="evidence" value="ECO:0007669"/>
    <property type="project" value="TreeGrafter"/>
</dbReference>
<feature type="transmembrane region" description="Helical" evidence="9">
    <location>
        <begin position="30"/>
        <end position="50"/>
    </location>
</feature>
<accession>A0A4Y1YL03</accession>
<dbReference type="KEGG" id="nst:Nstercoris_00734"/>
<dbReference type="Gene3D" id="1.10.3730.20">
    <property type="match status" value="1"/>
</dbReference>
<dbReference type="GO" id="GO:0015199">
    <property type="term" value="F:amino-acid betaine transmembrane transporter activity"/>
    <property type="evidence" value="ECO:0007669"/>
    <property type="project" value="TreeGrafter"/>
</dbReference>
<dbReference type="EMBL" id="AP019755">
    <property type="protein sequence ID" value="BBL34498.1"/>
    <property type="molecule type" value="Genomic_DNA"/>
</dbReference>
<sequence>MSWFYLAVAIVAEIIATSLLKSSEGFTRLWPSLVVIVGYGCAFFFLSLTLRTIPVGAAYAIWSGAGIVLVTLIAWLIFGQTISLPDVIGIGLIIAGVIVLRLFSETGEY</sequence>
<keyword evidence="11" id="KW-1185">Reference proteome</keyword>
<dbReference type="InterPro" id="IPR045324">
    <property type="entry name" value="Small_multidrug_res"/>
</dbReference>
<dbReference type="PANTHER" id="PTHR30561:SF1">
    <property type="entry name" value="MULTIDRUG TRANSPORTER EMRE"/>
    <property type="match status" value="1"/>
</dbReference>
<evidence type="ECO:0000256" key="5">
    <source>
        <dbReference type="ARBA" id="ARBA00022989"/>
    </source>
</evidence>
<keyword evidence="5 9" id="KW-1133">Transmembrane helix</keyword>
<evidence type="ECO:0000256" key="8">
    <source>
        <dbReference type="RuleBase" id="RU003942"/>
    </source>
</evidence>
<reference evidence="10 11" key="1">
    <citation type="submission" date="2019-06" db="EMBL/GenBank/DDBJ databases">
        <title>Nitrosomonas stercoris KYUHI-S whole genome shotgun sequence.</title>
        <authorList>
            <person name="Nakagawa T."/>
            <person name="Tsuchiya Y."/>
            <person name="Takahashi R."/>
        </authorList>
    </citation>
    <scope>NUCLEOTIDE SEQUENCE [LARGE SCALE GENOMIC DNA]</scope>
    <source>
        <strain evidence="10 11">KYUHI-S</strain>
    </source>
</reference>